<evidence type="ECO:0000256" key="8">
    <source>
        <dbReference type="SAM" id="MobiDB-lite"/>
    </source>
</evidence>
<organism evidence="12 13">
    <name type="scientific">Eucalyptus globulus</name>
    <name type="common">Tasmanian blue gum</name>
    <dbReference type="NCBI Taxonomy" id="34317"/>
    <lineage>
        <taxon>Eukaryota</taxon>
        <taxon>Viridiplantae</taxon>
        <taxon>Streptophyta</taxon>
        <taxon>Embryophyta</taxon>
        <taxon>Tracheophyta</taxon>
        <taxon>Spermatophyta</taxon>
        <taxon>Magnoliopsida</taxon>
        <taxon>eudicotyledons</taxon>
        <taxon>Gunneridae</taxon>
        <taxon>Pentapetalae</taxon>
        <taxon>rosids</taxon>
        <taxon>malvids</taxon>
        <taxon>Myrtales</taxon>
        <taxon>Myrtaceae</taxon>
        <taxon>Myrtoideae</taxon>
        <taxon>Eucalypteae</taxon>
        <taxon>Eucalyptus</taxon>
    </lineage>
</organism>
<dbReference type="GO" id="GO:0003677">
    <property type="term" value="F:DNA binding"/>
    <property type="evidence" value="ECO:0007669"/>
    <property type="project" value="UniProtKB-KW"/>
</dbReference>
<feature type="domain" description="Calmodulin binding protein-like N-terminal" evidence="9">
    <location>
        <begin position="122"/>
        <end position="269"/>
    </location>
</feature>
<dbReference type="Proteomes" id="UP001634007">
    <property type="component" value="Unassembled WGS sequence"/>
</dbReference>
<evidence type="ECO:0000313" key="12">
    <source>
        <dbReference type="EMBL" id="KAL3740309.1"/>
    </source>
</evidence>
<keyword evidence="6" id="KW-0804">Transcription</keyword>
<evidence type="ECO:0000256" key="5">
    <source>
        <dbReference type="ARBA" id="ARBA00023159"/>
    </source>
</evidence>
<comment type="caution">
    <text evidence="12">The sequence shown here is derived from an EMBL/GenBank/DDBJ whole genome shotgun (WGS) entry which is preliminary data.</text>
</comment>
<gene>
    <name evidence="12" type="ORF">ACJRO7_021565</name>
</gene>
<evidence type="ECO:0000259" key="10">
    <source>
        <dbReference type="Pfam" id="PF20451"/>
    </source>
</evidence>
<dbReference type="PANTHER" id="PTHR31713">
    <property type="entry name" value="OS02G0177800 PROTEIN"/>
    <property type="match status" value="1"/>
</dbReference>
<keyword evidence="4" id="KW-0238">DNA-binding</keyword>
<dbReference type="EMBL" id="JBJKBG010000005">
    <property type="protein sequence ID" value="KAL3740309.1"/>
    <property type="molecule type" value="Genomic_DNA"/>
</dbReference>
<keyword evidence="5" id="KW-0010">Activator</keyword>
<dbReference type="InterPro" id="IPR046829">
    <property type="entry name" value="Calmod_bind_C"/>
</dbReference>
<keyword evidence="13" id="KW-1185">Reference proteome</keyword>
<evidence type="ECO:0000256" key="2">
    <source>
        <dbReference type="ARBA" id="ARBA00007214"/>
    </source>
</evidence>
<evidence type="ECO:0000256" key="3">
    <source>
        <dbReference type="ARBA" id="ARBA00023015"/>
    </source>
</evidence>
<keyword evidence="3" id="KW-0805">Transcription regulation</keyword>
<keyword evidence="7" id="KW-0539">Nucleus</keyword>
<reference evidence="12 13" key="1">
    <citation type="submission" date="2024-11" db="EMBL/GenBank/DDBJ databases">
        <title>Chromosome-level genome assembly of Eucalyptus globulus Labill. provides insights into its genome evolution.</title>
        <authorList>
            <person name="Li X."/>
        </authorList>
    </citation>
    <scope>NUCLEOTIDE SEQUENCE [LARGE SCALE GENOMIC DNA]</scope>
    <source>
        <strain evidence="12">CL2024</strain>
        <tissue evidence="12">Fresh tender leaves</tissue>
    </source>
</reference>
<evidence type="ECO:0008006" key="14">
    <source>
        <dbReference type="Google" id="ProtNLM"/>
    </source>
</evidence>
<name>A0ABD3KPS9_EUCGL</name>
<dbReference type="InterPro" id="IPR046831">
    <property type="entry name" value="Calmodulin_bind_N"/>
</dbReference>
<feature type="region of interest" description="Disordered" evidence="8">
    <location>
        <begin position="1"/>
        <end position="26"/>
    </location>
</feature>
<dbReference type="GO" id="GO:0005634">
    <property type="term" value="C:nucleus"/>
    <property type="evidence" value="ECO:0007669"/>
    <property type="project" value="UniProtKB-SubCell"/>
</dbReference>
<evidence type="ECO:0000256" key="4">
    <source>
        <dbReference type="ARBA" id="ARBA00023125"/>
    </source>
</evidence>
<dbReference type="Pfam" id="PF07887">
    <property type="entry name" value="Calmodulin_bind"/>
    <property type="match status" value="1"/>
</dbReference>
<dbReference type="PANTHER" id="PTHR31713:SF100">
    <property type="entry name" value="CALMODULIN-BINDING PROTEIN 60 B"/>
    <property type="match status" value="1"/>
</dbReference>
<dbReference type="Pfam" id="PF20452">
    <property type="entry name" value="Calmod_bind_C"/>
    <property type="match status" value="1"/>
</dbReference>
<evidence type="ECO:0000256" key="7">
    <source>
        <dbReference type="ARBA" id="ARBA00023242"/>
    </source>
</evidence>
<sequence>MAKRASASSSSGQPSQPKRPCVAPSDQAWNVSERNLVLGSCSTEEEDAQRVCGEELERAKSHSANYCQSCTGNALKNIMQWMHSMENSFQKLKEAVELAIIQSSHVKRANANSTANNHARNLQLQFRTKLSVSIFTGKKLEGKGGTCISVALIDANTGDVITSGPESSIKLDVVVLEGDFNKEDEDNWAQEDFEKYMVKEREGKGPLLTGNLLVTLKGGVGELGELMITDNSSRTRSKRFRIGLKVASGYGENTRIREGKTNAFRIKEHRGELSKKHHPPASDDAVWRLETIAKDGKYHQKLSDVGIDKVEDFLLQLFTDSNKLKEILGKSLTLKNWDILVHHAKTCKTNWKLYWYYSDDMRKHGAVFNIDGQLIGVIKDRVYCATHRLSAQEKEHVDAIVKKAFDNWDNVTEFNGETFSGPIPSQVLQIENLTPVQRNSVPATPSGLEAPPENVGFVAEGHDGATASALQVQLQNTDSENAMKLSVDESGHLAAQQPISTDPLNVLIPHGDIHSSSQMHHTGNENAPPEGNHLMGNLQPFVSDDMDYVLAFLSQSPPYDVEFFKTPLYDGDSVSGTSKSVNGWLKIKAVMRWGFFIRKIVMKRRGIMVQPPVEVEA</sequence>
<protein>
    <recommendedName>
        <fullName evidence="14">Calmodulin-binding protein</fullName>
    </recommendedName>
</protein>
<evidence type="ECO:0000259" key="11">
    <source>
        <dbReference type="Pfam" id="PF20452"/>
    </source>
</evidence>
<evidence type="ECO:0000256" key="6">
    <source>
        <dbReference type="ARBA" id="ARBA00023163"/>
    </source>
</evidence>
<evidence type="ECO:0000259" key="9">
    <source>
        <dbReference type="Pfam" id="PF07887"/>
    </source>
</evidence>
<proteinExistence type="inferred from homology"/>
<accession>A0ABD3KPS9</accession>
<feature type="domain" description="Calmodulin binding protein C-terminal" evidence="11">
    <location>
        <begin position="352"/>
        <end position="414"/>
    </location>
</feature>
<comment type="subcellular location">
    <subcellularLocation>
        <location evidence="1">Nucleus</location>
    </subcellularLocation>
</comment>
<dbReference type="InterPro" id="IPR012416">
    <property type="entry name" value="CBP60"/>
</dbReference>
<dbReference type="AlphaFoldDB" id="A0ABD3KPS9"/>
<dbReference type="Pfam" id="PF20451">
    <property type="entry name" value="Calmod_bind_M"/>
    <property type="match status" value="1"/>
</dbReference>
<feature type="domain" description="Calmodulin binding protein central" evidence="10">
    <location>
        <begin position="283"/>
        <end position="347"/>
    </location>
</feature>
<dbReference type="InterPro" id="IPR046830">
    <property type="entry name" value="Calmod_bind_M"/>
</dbReference>
<evidence type="ECO:0000256" key="1">
    <source>
        <dbReference type="ARBA" id="ARBA00004123"/>
    </source>
</evidence>
<comment type="similarity">
    <text evidence="2">Belongs to the plant ACBP60 protein family.</text>
</comment>
<feature type="compositionally biased region" description="Low complexity" evidence="8">
    <location>
        <begin position="1"/>
        <end position="20"/>
    </location>
</feature>
<evidence type="ECO:0000313" key="13">
    <source>
        <dbReference type="Proteomes" id="UP001634007"/>
    </source>
</evidence>